<dbReference type="Proteomes" id="UP000549394">
    <property type="component" value="Unassembled WGS sequence"/>
</dbReference>
<reference evidence="1 2" key="1">
    <citation type="submission" date="2020-08" db="EMBL/GenBank/DDBJ databases">
        <authorList>
            <person name="Hejnol A."/>
        </authorList>
    </citation>
    <scope>NUCLEOTIDE SEQUENCE [LARGE SCALE GENOMIC DNA]</scope>
</reference>
<proteinExistence type="predicted"/>
<evidence type="ECO:0000313" key="1">
    <source>
        <dbReference type="EMBL" id="CAD5126700.1"/>
    </source>
</evidence>
<gene>
    <name evidence="1" type="ORF">DGYR_LOCUS13933</name>
</gene>
<sequence>MKKYSGKCSQNMKLTIRNSQAHLLKFQFFDDTKYNLSSFEDGICNCLISTVCLEEKDSSKNCIDTGQKSHNQIYDLSGEISVLSNKLPLIQISYGDLDDSEEYAKHVIGPLACTLPRIEVIAPSGCFGSLFALRGKDTHTCVQFQISTLSLLLDYTENFKISAKFIHSLSIISYMKTEDSQLRLCNEIRNQTFICEQY</sequence>
<evidence type="ECO:0000313" key="2">
    <source>
        <dbReference type="Proteomes" id="UP000549394"/>
    </source>
</evidence>
<accession>A0A7I8WF29</accession>
<protein>
    <submittedName>
        <fullName evidence="1">Uncharacterized protein</fullName>
    </submittedName>
</protein>
<dbReference type="AlphaFoldDB" id="A0A7I8WF29"/>
<organism evidence="1 2">
    <name type="scientific">Dimorphilus gyrociliatus</name>
    <dbReference type="NCBI Taxonomy" id="2664684"/>
    <lineage>
        <taxon>Eukaryota</taxon>
        <taxon>Metazoa</taxon>
        <taxon>Spiralia</taxon>
        <taxon>Lophotrochozoa</taxon>
        <taxon>Annelida</taxon>
        <taxon>Polychaeta</taxon>
        <taxon>Polychaeta incertae sedis</taxon>
        <taxon>Dinophilidae</taxon>
        <taxon>Dimorphilus</taxon>
    </lineage>
</organism>
<name>A0A7I8WF29_9ANNE</name>
<comment type="caution">
    <text evidence="1">The sequence shown here is derived from an EMBL/GenBank/DDBJ whole genome shotgun (WGS) entry which is preliminary data.</text>
</comment>
<dbReference type="EMBL" id="CAJFCJ010000074">
    <property type="protein sequence ID" value="CAD5126700.1"/>
    <property type="molecule type" value="Genomic_DNA"/>
</dbReference>
<keyword evidence="2" id="KW-1185">Reference proteome</keyword>